<dbReference type="EMBL" id="SNYJ01000002">
    <property type="protein sequence ID" value="TDQ42087.1"/>
    <property type="molecule type" value="Genomic_DNA"/>
</dbReference>
<evidence type="ECO:0000256" key="1">
    <source>
        <dbReference type="ARBA" id="ARBA00001974"/>
    </source>
</evidence>
<organism evidence="12 13">
    <name type="scientific">Aureibacillus halotolerans</name>
    <dbReference type="NCBI Taxonomy" id="1508390"/>
    <lineage>
        <taxon>Bacteria</taxon>
        <taxon>Bacillati</taxon>
        <taxon>Bacillota</taxon>
        <taxon>Bacilli</taxon>
        <taxon>Bacillales</taxon>
        <taxon>Bacillaceae</taxon>
        <taxon>Aureibacillus</taxon>
    </lineage>
</organism>
<dbReference type="PANTHER" id="PTHR43734:SF7">
    <property type="entry name" value="4,4'-DIAPONEUROSPORENE OXYGENASE"/>
    <property type="match status" value="1"/>
</dbReference>
<evidence type="ECO:0000256" key="6">
    <source>
        <dbReference type="ARBA" id="ARBA00039159"/>
    </source>
</evidence>
<evidence type="ECO:0000256" key="9">
    <source>
        <dbReference type="ARBA" id="ARBA00048532"/>
    </source>
</evidence>
<evidence type="ECO:0000256" key="4">
    <source>
        <dbReference type="ARBA" id="ARBA00037901"/>
    </source>
</evidence>
<evidence type="ECO:0000259" key="11">
    <source>
        <dbReference type="Pfam" id="PF01593"/>
    </source>
</evidence>
<comment type="similarity">
    <text evidence="5">Belongs to the carotenoid/retinoid oxidoreductase family. CrtP subfamily.</text>
</comment>
<dbReference type="Gene3D" id="3.50.50.60">
    <property type="entry name" value="FAD/NAD(P)-binding domain"/>
    <property type="match status" value="2"/>
</dbReference>
<dbReference type="Proteomes" id="UP000295632">
    <property type="component" value="Unassembled WGS sequence"/>
</dbReference>
<dbReference type="GO" id="GO:0016491">
    <property type="term" value="F:oxidoreductase activity"/>
    <property type="evidence" value="ECO:0007669"/>
    <property type="project" value="UniProtKB-KW"/>
</dbReference>
<protein>
    <recommendedName>
        <fullName evidence="6">4,4'-diaponeurosporene oxygenase</fullName>
    </recommendedName>
    <alternativeName>
        <fullName evidence="7">4,4'-diaponeurosporene oxidase</fullName>
    </alternativeName>
    <alternativeName>
        <fullName evidence="8">Carotenoid oxidase</fullName>
    </alternativeName>
</protein>
<comment type="cofactor">
    <cofactor evidence="1">
        <name>FAD</name>
        <dbReference type="ChEBI" id="CHEBI:57692"/>
    </cofactor>
</comment>
<evidence type="ECO:0000256" key="10">
    <source>
        <dbReference type="RuleBase" id="RU362075"/>
    </source>
</evidence>
<evidence type="ECO:0000313" key="12">
    <source>
        <dbReference type="EMBL" id="TDQ42087.1"/>
    </source>
</evidence>
<dbReference type="InterPro" id="IPR014105">
    <property type="entry name" value="Carotenoid/retinoid_OxRdtase"/>
</dbReference>
<dbReference type="PANTHER" id="PTHR43734">
    <property type="entry name" value="PHYTOENE DESATURASE"/>
    <property type="match status" value="1"/>
</dbReference>
<dbReference type="Pfam" id="PF01593">
    <property type="entry name" value="Amino_oxidase"/>
    <property type="match status" value="1"/>
</dbReference>
<comment type="caution">
    <text evidence="12">The sequence shown here is derived from an EMBL/GenBank/DDBJ whole genome shotgun (WGS) entry which is preliminary data.</text>
</comment>
<dbReference type="AlphaFoldDB" id="A0A4V3D5Z4"/>
<gene>
    <name evidence="12" type="ORF">EV213_102116</name>
</gene>
<evidence type="ECO:0000256" key="5">
    <source>
        <dbReference type="ARBA" id="ARBA00038194"/>
    </source>
</evidence>
<evidence type="ECO:0000256" key="7">
    <source>
        <dbReference type="ARBA" id="ARBA00041900"/>
    </source>
</evidence>
<sequence>MKTDVVIIGGGLAGLVAAITLQHGGAQVVLIEKNNYLGGKMKGYQLGDYSFDYGPNTITMPDVFERVITQTGRAASDYFKLINIPTHTRNILPDGRSLDFTTSVSSMEAQLEHLDPFGAAHYQSFLQEATRLYQLSKEAFFSHVFFSWKDMLSPSIGKAFAKVRPTESLSTLTARYFKNPNVANTFNRYATYIGSSPYKTPATFALIAYLELVEGVYYAEGGNTSIASGYERLARELGVHIVMETEVQELIITNGRASAVRTSTGKQIEGTHFILSADLLEAFPSLVSEGARPAFSNAKAKAFEPSISALVCLVGTTKPNDQLLHHNVFFPRHYENEFKDLFINQRYPKEPTVYISASSKTDPSRTAQGDNLFMLINAPALSSSSPSDTELQRYKEKVYKGLEMKGVPLSGRIETEKLITPKDLQSMVGAYRGAIYGMASNRKRDAFFKPFNQAKDISNLYFAGGSTFPGGGSPMVILSGMNVAKRLLAL</sequence>
<keyword evidence="13" id="KW-1185">Reference proteome</keyword>
<evidence type="ECO:0000256" key="2">
    <source>
        <dbReference type="ARBA" id="ARBA00022746"/>
    </source>
</evidence>
<feature type="domain" description="Amine oxidase" evidence="11">
    <location>
        <begin position="12"/>
        <end position="488"/>
    </location>
</feature>
<dbReference type="InterPro" id="IPR036188">
    <property type="entry name" value="FAD/NAD-bd_sf"/>
</dbReference>
<comment type="catalytic activity">
    <reaction evidence="9">
        <text>all-trans-4,4'-diaponeurosporene + 2 AH2 + 2 O2 = 4,4'-diaponeurosporenal + 2 A + 3 H2O</text>
        <dbReference type="Rhea" id="RHEA:56104"/>
        <dbReference type="ChEBI" id="CHEBI:13193"/>
        <dbReference type="ChEBI" id="CHEBI:15377"/>
        <dbReference type="ChEBI" id="CHEBI:15379"/>
        <dbReference type="ChEBI" id="CHEBI:17499"/>
        <dbReference type="ChEBI" id="CHEBI:62743"/>
        <dbReference type="ChEBI" id="CHEBI:79065"/>
    </reaction>
</comment>
<keyword evidence="2 10" id="KW-0125">Carotenoid biosynthesis</keyword>
<dbReference type="SUPFAM" id="SSF51905">
    <property type="entry name" value="FAD/NAD(P)-binding domain"/>
    <property type="match status" value="1"/>
</dbReference>
<dbReference type="OrthoDB" id="9814556at2"/>
<dbReference type="NCBIfam" id="TIGR02734">
    <property type="entry name" value="crtI_fam"/>
    <property type="match status" value="1"/>
</dbReference>
<name>A0A4V3D5Z4_9BACI</name>
<accession>A0A4V3D5Z4</accession>
<evidence type="ECO:0000256" key="3">
    <source>
        <dbReference type="ARBA" id="ARBA00023002"/>
    </source>
</evidence>
<evidence type="ECO:0000313" key="13">
    <source>
        <dbReference type="Proteomes" id="UP000295632"/>
    </source>
</evidence>
<keyword evidence="3 10" id="KW-0560">Oxidoreductase</keyword>
<comment type="pathway">
    <text evidence="4">Carotenoid biosynthesis; staphyloxanthin biosynthesis; staphyloxanthin from farnesyl diphosphate: step 3/5.</text>
</comment>
<dbReference type="InterPro" id="IPR002937">
    <property type="entry name" value="Amino_oxidase"/>
</dbReference>
<evidence type="ECO:0000256" key="8">
    <source>
        <dbReference type="ARBA" id="ARBA00042619"/>
    </source>
</evidence>
<proteinExistence type="inferred from homology"/>
<dbReference type="RefSeq" id="WP_133578980.1">
    <property type="nucleotide sequence ID" value="NZ_SNYJ01000002.1"/>
</dbReference>
<dbReference type="GO" id="GO:0016117">
    <property type="term" value="P:carotenoid biosynthetic process"/>
    <property type="evidence" value="ECO:0007669"/>
    <property type="project" value="UniProtKB-KW"/>
</dbReference>
<reference evidence="12 13" key="1">
    <citation type="submission" date="2019-03" db="EMBL/GenBank/DDBJ databases">
        <title>Genomic Encyclopedia of Type Strains, Phase IV (KMG-IV): sequencing the most valuable type-strain genomes for metagenomic binning, comparative biology and taxonomic classification.</title>
        <authorList>
            <person name="Goeker M."/>
        </authorList>
    </citation>
    <scope>NUCLEOTIDE SEQUENCE [LARGE SCALE GENOMIC DNA]</scope>
    <source>
        <strain evidence="12 13">DSM 28697</strain>
    </source>
</reference>